<sequence length="106" mass="11380">MDSPTDSVDEARSSSYTAEEFVELVRDVAADEMPRLFAIVYEQVPCRDAEVAAYGMAFQGRAELVNPDGTERMTSASADQAVAVLAAGTGDNQVRAHVVWLDAKPA</sequence>
<dbReference type="OrthoDB" id="3694433at2"/>
<evidence type="ECO:0000313" key="1">
    <source>
        <dbReference type="EMBL" id="ACU37542.1"/>
    </source>
</evidence>
<dbReference type="HOGENOM" id="CLU_169016_0_0_11"/>
<evidence type="ECO:0000313" key="2">
    <source>
        <dbReference type="Proteomes" id="UP000002213"/>
    </source>
</evidence>
<organism evidence="1 2">
    <name type="scientific">Actinosynnema mirum (strain ATCC 29888 / DSM 43827 / JCM 3225 / NBRC 14064 / NCIMB 13271 / NRRL B-12336 / IMRU 3971 / 101)</name>
    <dbReference type="NCBI Taxonomy" id="446462"/>
    <lineage>
        <taxon>Bacteria</taxon>
        <taxon>Bacillati</taxon>
        <taxon>Actinomycetota</taxon>
        <taxon>Actinomycetes</taxon>
        <taxon>Pseudonocardiales</taxon>
        <taxon>Pseudonocardiaceae</taxon>
        <taxon>Actinosynnema</taxon>
    </lineage>
</organism>
<dbReference type="RefSeq" id="WP_015802430.1">
    <property type="nucleotide sequence ID" value="NC_013093.1"/>
</dbReference>
<dbReference type="AlphaFoldDB" id="C6WBX5"/>
<dbReference type="Proteomes" id="UP000002213">
    <property type="component" value="Chromosome"/>
</dbReference>
<gene>
    <name evidence="1" type="ordered locus">Amir_3657</name>
</gene>
<reference evidence="1 2" key="1">
    <citation type="journal article" date="2009" name="Stand. Genomic Sci.">
        <title>Complete genome sequence of Actinosynnema mirum type strain (101).</title>
        <authorList>
            <person name="Land M."/>
            <person name="Lapidus A."/>
            <person name="Mayilraj S."/>
            <person name="Chen F."/>
            <person name="Copeland A."/>
            <person name="Del Rio T.G."/>
            <person name="Nolan M."/>
            <person name="Lucas S."/>
            <person name="Tice H."/>
            <person name="Cheng J.F."/>
            <person name="Chertkov O."/>
            <person name="Bruce D."/>
            <person name="Goodwin L."/>
            <person name="Pitluck S."/>
            <person name="Rohde M."/>
            <person name="Goker M."/>
            <person name="Pati A."/>
            <person name="Ivanova N."/>
            <person name="Mavromatis K."/>
            <person name="Chen A."/>
            <person name="Palaniappan K."/>
            <person name="Hauser L."/>
            <person name="Chang Y.J."/>
            <person name="Jeffries C.C."/>
            <person name="Brettin T."/>
            <person name="Detter J.C."/>
            <person name="Han C."/>
            <person name="Chain P."/>
            <person name="Tindall B.J."/>
            <person name="Bristow J."/>
            <person name="Eisen J.A."/>
            <person name="Markowitz V."/>
            <person name="Hugenholtz P."/>
            <person name="Kyrpides N.C."/>
            <person name="Klenk H.P."/>
        </authorList>
    </citation>
    <scope>NUCLEOTIDE SEQUENCE [LARGE SCALE GENOMIC DNA]</scope>
    <source>
        <strain evidence="2">ATCC 29888 / DSM 43827 / JCM 3225 / NBRC 14064 / NCIMB 13271 / NRRL B-12336 / IMRU 3971 / 101</strain>
    </source>
</reference>
<proteinExistence type="predicted"/>
<dbReference type="eggNOG" id="ENOG5034CF0">
    <property type="taxonomic scope" value="Bacteria"/>
</dbReference>
<name>C6WBX5_ACTMD</name>
<protein>
    <submittedName>
        <fullName evidence="1">Uncharacterized protein</fullName>
    </submittedName>
</protein>
<dbReference type="KEGG" id="ami:Amir_3657"/>
<keyword evidence="2" id="KW-1185">Reference proteome</keyword>
<dbReference type="EMBL" id="CP001630">
    <property type="protein sequence ID" value="ACU37542.1"/>
    <property type="molecule type" value="Genomic_DNA"/>
</dbReference>
<accession>C6WBX5</accession>